<dbReference type="PROSITE" id="PS50041">
    <property type="entry name" value="C_TYPE_LECTIN_2"/>
    <property type="match status" value="1"/>
</dbReference>
<dbReference type="InterPro" id="IPR001304">
    <property type="entry name" value="C-type_lectin-like"/>
</dbReference>
<feature type="non-terminal residue" evidence="2">
    <location>
        <position position="1"/>
    </location>
</feature>
<protein>
    <recommendedName>
        <fullName evidence="1">C-type lectin domain-containing protein</fullName>
    </recommendedName>
</protein>
<reference evidence="2" key="1">
    <citation type="submission" date="2023-06" db="EMBL/GenBank/DDBJ databases">
        <authorList>
            <person name="Delattre M."/>
        </authorList>
    </citation>
    <scope>NUCLEOTIDE SEQUENCE</scope>
    <source>
        <strain evidence="2">AF72</strain>
    </source>
</reference>
<dbReference type="EMBL" id="CATQJA010002601">
    <property type="protein sequence ID" value="CAJ0572596.1"/>
    <property type="molecule type" value="Genomic_DNA"/>
</dbReference>
<dbReference type="Gene3D" id="3.10.100.10">
    <property type="entry name" value="Mannose-Binding Protein A, subunit A"/>
    <property type="match status" value="2"/>
</dbReference>
<comment type="caution">
    <text evidence="2">The sequence shown here is derived from an EMBL/GenBank/DDBJ whole genome shotgun (WGS) entry which is preliminary data.</text>
</comment>
<evidence type="ECO:0000259" key="1">
    <source>
        <dbReference type="PROSITE" id="PS50041"/>
    </source>
</evidence>
<keyword evidence="3" id="KW-1185">Reference proteome</keyword>
<dbReference type="SUPFAM" id="SSF56436">
    <property type="entry name" value="C-type lectin-like"/>
    <property type="match status" value="2"/>
</dbReference>
<dbReference type="CDD" id="cd00037">
    <property type="entry name" value="CLECT"/>
    <property type="match status" value="1"/>
</dbReference>
<dbReference type="InterPro" id="IPR016186">
    <property type="entry name" value="C-type_lectin-like/link_sf"/>
</dbReference>
<dbReference type="PANTHER" id="PTHR22803">
    <property type="entry name" value="MANNOSE, PHOSPHOLIPASE, LECTIN RECEPTOR RELATED"/>
    <property type="match status" value="1"/>
</dbReference>
<dbReference type="InterPro" id="IPR050111">
    <property type="entry name" value="C-type_lectin/snaclec_domain"/>
</dbReference>
<dbReference type="SMART" id="SM00034">
    <property type="entry name" value="CLECT"/>
    <property type="match status" value="1"/>
</dbReference>
<dbReference type="AlphaFoldDB" id="A0AA36CNY0"/>
<proteinExistence type="predicted"/>
<feature type="domain" description="C-type lectin" evidence="1">
    <location>
        <begin position="144"/>
        <end position="255"/>
    </location>
</feature>
<sequence length="258" mass="28253">MNANVASVHSDEENAFIRDLMLKEYYPNGELPDKDLIGMLGAQKNPVGDVSIWGLPTSQGDMTEENECEDGWISAPQFSRCYKVILDKMTFYAAMLACRDENSYLISLSADGDEQEYFLKDYFPEPGVVSMWIGGLSSTATLGTYAAAEQICRGWGSMVATATSYEENEVIIDVAGALANQGAGIWLGAKRDPITLEYTWADATELNVAYWRASSPLPIAVGDCLLVFPTLEQGSPDSHRWEEIGCNATLVAVCKKKT</sequence>
<organism evidence="2 3">
    <name type="scientific">Mesorhabditis spiculigera</name>
    <dbReference type="NCBI Taxonomy" id="96644"/>
    <lineage>
        <taxon>Eukaryota</taxon>
        <taxon>Metazoa</taxon>
        <taxon>Ecdysozoa</taxon>
        <taxon>Nematoda</taxon>
        <taxon>Chromadorea</taxon>
        <taxon>Rhabditida</taxon>
        <taxon>Rhabditina</taxon>
        <taxon>Rhabditomorpha</taxon>
        <taxon>Rhabditoidea</taxon>
        <taxon>Rhabditidae</taxon>
        <taxon>Mesorhabditinae</taxon>
        <taxon>Mesorhabditis</taxon>
    </lineage>
</organism>
<dbReference type="Proteomes" id="UP001177023">
    <property type="component" value="Unassembled WGS sequence"/>
</dbReference>
<dbReference type="Pfam" id="PF00059">
    <property type="entry name" value="Lectin_C"/>
    <property type="match status" value="1"/>
</dbReference>
<gene>
    <name evidence="2" type="ORF">MSPICULIGERA_LOCUS10980</name>
</gene>
<accession>A0AA36CNY0</accession>
<dbReference type="InterPro" id="IPR016187">
    <property type="entry name" value="CTDL_fold"/>
</dbReference>
<name>A0AA36CNY0_9BILA</name>
<evidence type="ECO:0000313" key="3">
    <source>
        <dbReference type="Proteomes" id="UP001177023"/>
    </source>
</evidence>
<evidence type="ECO:0000313" key="2">
    <source>
        <dbReference type="EMBL" id="CAJ0572596.1"/>
    </source>
</evidence>